<evidence type="ECO:0000256" key="2">
    <source>
        <dbReference type="ARBA" id="ARBA00023054"/>
    </source>
</evidence>
<dbReference type="InterPro" id="IPR058627">
    <property type="entry name" value="MdtA-like_C"/>
</dbReference>
<dbReference type="Gene3D" id="2.40.30.170">
    <property type="match status" value="1"/>
</dbReference>
<protein>
    <submittedName>
        <fullName evidence="5">Uncharacterized protein</fullName>
    </submittedName>
</protein>
<keyword evidence="2" id="KW-0175">Coiled coil</keyword>
<dbReference type="Gene3D" id="2.40.50.100">
    <property type="match status" value="1"/>
</dbReference>
<comment type="subcellular location">
    <subcellularLocation>
        <location evidence="1">Cell envelope</location>
    </subcellularLocation>
</comment>
<comment type="caution">
    <text evidence="5">The sequence shown here is derived from an EMBL/GenBank/DDBJ whole genome shotgun (WGS) entry which is preliminary data.</text>
</comment>
<dbReference type="InterPro" id="IPR050465">
    <property type="entry name" value="UPF0194_transport"/>
</dbReference>
<proteinExistence type="predicted"/>
<evidence type="ECO:0000256" key="1">
    <source>
        <dbReference type="ARBA" id="ARBA00004196"/>
    </source>
</evidence>
<dbReference type="InterPro" id="IPR058982">
    <property type="entry name" value="Beta-barrel_AprE"/>
</dbReference>
<dbReference type="Pfam" id="PF25967">
    <property type="entry name" value="RND-MFP_C"/>
    <property type="match status" value="1"/>
</dbReference>
<name>A0A2M6W4A9_9BACT</name>
<dbReference type="SUPFAM" id="SSF111369">
    <property type="entry name" value="HlyD-like secretion proteins"/>
    <property type="match status" value="2"/>
</dbReference>
<dbReference type="GO" id="GO:0030313">
    <property type="term" value="C:cell envelope"/>
    <property type="evidence" value="ECO:0007669"/>
    <property type="project" value="UniProtKB-SubCell"/>
</dbReference>
<dbReference type="Proteomes" id="UP000231183">
    <property type="component" value="Unassembled WGS sequence"/>
</dbReference>
<feature type="domain" description="Multidrug resistance protein MdtA-like C-terminal permuted SH3" evidence="3">
    <location>
        <begin position="524"/>
        <end position="582"/>
    </location>
</feature>
<dbReference type="PANTHER" id="PTHR32347:SF23">
    <property type="entry name" value="BLL5650 PROTEIN"/>
    <property type="match status" value="1"/>
</dbReference>
<evidence type="ECO:0000313" key="6">
    <source>
        <dbReference type="Proteomes" id="UP000231183"/>
    </source>
</evidence>
<evidence type="ECO:0000259" key="4">
    <source>
        <dbReference type="Pfam" id="PF26002"/>
    </source>
</evidence>
<feature type="domain" description="AprE-like beta-barrel" evidence="4">
    <location>
        <begin position="433"/>
        <end position="516"/>
    </location>
</feature>
<dbReference type="Pfam" id="PF26002">
    <property type="entry name" value="Beta-barrel_AprE"/>
    <property type="match status" value="1"/>
</dbReference>
<organism evidence="5 6">
    <name type="scientific">Candidatus Magasanikbacteria bacterium CG10_big_fil_rev_8_21_14_0_10_40_10</name>
    <dbReference type="NCBI Taxonomy" id="1974648"/>
    <lineage>
        <taxon>Bacteria</taxon>
        <taxon>Candidatus Magasanikiibacteriota</taxon>
    </lineage>
</organism>
<gene>
    <name evidence="5" type="ORF">COU31_02005</name>
</gene>
<evidence type="ECO:0000259" key="3">
    <source>
        <dbReference type="Pfam" id="PF25967"/>
    </source>
</evidence>
<dbReference type="AlphaFoldDB" id="A0A2M6W4A9"/>
<dbReference type="EMBL" id="PFBX01000015">
    <property type="protein sequence ID" value="PIT87617.1"/>
    <property type="molecule type" value="Genomic_DNA"/>
</dbReference>
<dbReference type="Gene3D" id="2.40.420.20">
    <property type="match status" value="1"/>
</dbReference>
<evidence type="ECO:0000313" key="5">
    <source>
        <dbReference type="EMBL" id="PIT87617.1"/>
    </source>
</evidence>
<dbReference type="Gene3D" id="1.10.287.470">
    <property type="entry name" value="Helix hairpin bin"/>
    <property type="match status" value="1"/>
</dbReference>
<dbReference type="PANTHER" id="PTHR32347">
    <property type="entry name" value="EFFLUX SYSTEM COMPONENT YKNX-RELATED"/>
    <property type="match status" value="1"/>
</dbReference>
<accession>A0A2M6W4A9</accession>
<sequence>MKKKGYYIIGTIVLLIIAGVVYGQVKGSDSTAQYETTAVKKGKVTRTVEATGKVQSASDLSLRFETAGTLAYVAVKEGAKVKKGDMLANLNLAELNAAVSQALANLNQKLAGSTQQELISLKSAMDSAKSAVDKGKADQASAISSAESAVKTAEANLKLAEGGSSSKIVTSEYEDTVVILQTILSALDDALTQADNVLGVDNTIANDEFEKYLSAKDKSKLYIAISNYSVAKSAKTDASSAILTLTTASSQSSIDSALPIAETALSKMNILLSSVSEVLEATMPVGELSQSELDALKTAIATARTSITTKYTTLVTQKQTIVNAKNSYDTYKIAYDKAVSDLASTKLSQSAAVDALISTYNQAQANYQNKLNPAREVDVASYRAALNQAIANRDKATLKAPMDGEITKINKKAGEYVGLSDIMIKMVSPSYEIEVDVPETDISKISLSNKVTYTLDALGESVEFIGKIFSIDTQSTEIQDVVYYKVKIAIDDKDIKDKDGKQTIMPGMTANVVIDTDSTGQFVDVIYIPLRAVLTKSDGSRYVRVWQNNQVKEVDVVLDSRVDNGQVVIKSGLNVDEQVILSIKQ</sequence>
<reference evidence="6" key="1">
    <citation type="submission" date="2017-09" db="EMBL/GenBank/DDBJ databases">
        <title>Depth-based differentiation of microbial function through sediment-hosted aquifers and enrichment of novel symbionts in the deep terrestrial subsurface.</title>
        <authorList>
            <person name="Probst A.J."/>
            <person name="Ladd B."/>
            <person name="Jarett J.K."/>
            <person name="Geller-Mcgrath D.E."/>
            <person name="Sieber C.M.K."/>
            <person name="Emerson J.B."/>
            <person name="Anantharaman K."/>
            <person name="Thomas B.C."/>
            <person name="Malmstrom R."/>
            <person name="Stieglmeier M."/>
            <person name="Klingl A."/>
            <person name="Woyke T."/>
            <person name="Ryan C.M."/>
            <person name="Banfield J.F."/>
        </authorList>
    </citation>
    <scope>NUCLEOTIDE SEQUENCE [LARGE SCALE GENOMIC DNA]</scope>
</reference>